<dbReference type="Pfam" id="PF13828">
    <property type="entry name" value="DUF4190"/>
    <property type="match status" value="1"/>
</dbReference>
<evidence type="ECO:0000259" key="3">
    <source>
        <dbReference type="Pfam" id="PF13828"/>
    </source>
</evidence>
<gene>
    <name evidence="5" type="ORF">C7M71_019415</name>
</gene>
<sequence>MSLPPTEAASTPEPPDPWAPPKPGAEGVPRPRSPQPWGHPPFPGRPPEQVEGTNGFAIASLVLGLTCLAPVSAAFGIAALVQLRRRSQRGRGLAVTGLVLSAVWMVLAVVAAVGGLAYVASHPGLGGVHRNALGQVTERTEAYVDDLRVGDCFDRHSPTALHDLALLPCDEPHEAEAYGIVTYAGGAYPGSRKVQDFAEKRCAGLAADYNPDIWAYPDTLETRYYWPDRDQWEDDDPTAVCFFTDTRGSWTGTLRRSRTSFTDNQLRYLDAARIYNDVMDAQPDGEPGDRPSVYRAWAGEVADALEKEADLLDSDDWPTSARRPVAAFVRQNRAAVPYWRQAASAADGAALERALNRAFAQYGGEEARAARVALGLSTGDDTAGLAT</sequence>
<organism evidence="5 6">
    <name type="scientific">Peterkaempfera bronchialis</name>
    <dbReference type="NCBI Taxonomy" id="2126346"/>
    <lineage>
        <taxon>Bacteria</taxon>
        <taxon>Bacillati</taxon>
        <taxon>Actinomycetota</taxon>
        <taxon>Actinomycetes</taxon>
        <taxon>Kitasatosporales</taxon>
        <taxon>Streptomycetaceae</taxon>
        <taxon>Peterkaempfera</taxon>
    </lineage>
</organism>
<protein>
    <submittedName>
        <fullName evidence="5">DUF4190 domain-containing protein</fullName>
    </submittedName>
</protein>
<evidence type="ECO:0000313" key="5">
    <source>
        <dbReference type="EMBL" id="AXI79260.1"/>
    </source>
</evidence>
<keyword evidence="2" id="KW-0812">Transmembrane</keyword>
<dbReference type="InterPro" id="IPR026004">
    <property type="entry name" value="Septum_form"/>
</dbReference>
<name>A0A345SZV5_9ACTN</name>
<dbReference type="KEGG" id="stri:C7M71_019415"/>
<accession>A0A345SZV5</accession>
<evidence type="ECO:0000256" key="1">
    <source>
        <dbReference type="SAM" id="MobiDB-lite"/>
    </source>
</evidence>
<feature type="region of interest" description="Disordered" evidence="1">
    <location>
        <begin position="1"/>
        <end position="50"/>
    </location>
</feature>
<dbReference type="AlphaFoldDB" id="A0A345SZV5"/>
<keyword evidence="2" id="KW-1133">Transmembrane helix</keyword>
<feature type="transmembrane region" description="Helical" evidence="2">
    <location>
        <begin position="93"/>
        <end position="120"/>
    </location>
</feature>
<feature type="domain" description="DUF4190" evidence="3">
    <location>
        <begin position="57"/>
        <end position="111"/>
    </location>
</feature>
<feature type="transmembrane region" description="Helical" evidence="2">
    <location>
        <begin position="56"/>
        <end position="81"/>
    </location>
</feature>
<dbReference type="OrthoDB" id="3628931at2"/>
<dbReference type="Proteomes" id="UP000249340">
    <property type="component" value="Chromosome"/>
</dbReference>
<dbReference type="InterPro" id="IPR025241">
    <property type="entry name" value="DUF4190"/>
</dbReference>
<dbReference type="Pfam" id="PF13845">
    <property type="entry name" value="Septum_form"/>
    <property type="match status" value="1"/>
</dbReference>
<evidence type="ECO:0000259" key="4">
    <source>
        <dbReference type="Pfam" id="PF13845"/>
    </source>
</evidence>
<reference evidence="6" key="1">
    <citation type="submission" date="2018-07" db="EMBL/GenBank/DDBJ databases">
        <title>Streptacidiphilus bronchialis DSM 106435 chromosome.</title>
        <authorList>
            <person name="Batra D."/>
            <person name="Gulvik C.A."/>
        </authorList>
    </citation>
    <scope>NUCLEOTIDE SEQUENCE [LARGE SCALE GENOMIC DNA]</scope>
    <source>
        <strain evidence="6">DSM 106435</strain>
    </source>
</reference>
<feature type="compositionally biased region" description="Pro residues" evidence="1">
    <location>
        <begin position="31"/>
        <end position="46"/>
    </location>
</feature>
<keyword evidence="2" id="KW-0472">Membrane</keyword>
<feature type="compositionally biased region" description="Low complexity" evidence="1">
    <location>
        <begin position="1"/>
        <end position="11"/>
    </location>
</feature>
<evidence type="ECO:0000313" key="6">
    <source>
        <dbReference type="Proteomes" id="UP000249340"/>
    </source>
</evidence>
<keyword evidence="6" id="KW-1185">Reference proteome</keyword>
<feature type="domain" description="Septum formation-related" evidence="4">
    <location>
        <begin position="148"/>
        <end position="241"/>
    </location>
</feature>
<feature type="compositionally biased region" description="Pro residues" evidence="1">
    <location>
        <begin position="12"/>
        <end position="23"/>
    </location>
</feature>
<dbReference type="EMBL" id="CP031264">
    <property type="protein sequence ID" value="AXI79260.1"/>
    <property type="molecule type" value="Genomic_DNA"/>
</dbReference>
<evidence type="ECO:0000256" key="2">
    <source>
        <dbReference type="SAM" id="Phobius"/>
    </source>
</evidence>
<proteinExistence type="predicted"/>